<keyword evidence="1" id="KW-0597">Phosphoprotein</keyword>
<comment type="caution">
    <text evidence="4">The sequence shown here is derived from an EMBL/GenBank/DDBJ whole genome shotgun (WGS) entry which is preliminary data.</text>
</comment>
<feature type="domain" description="SAP" evidence="3">
    <location>
        <begin position="44"/>
        <end position="78"/>
    </location>
</feature>
<dbReference type="SMART" id="SM00513">
    <property type="entry name" value="SAP"/>
    <property type="match status" value="1"/>
</dbReference>
<accession>A0A8J2L4B9</accession>
<dbReference type="OrthoDB" id="5837849at2759"/>
<dbReference type="Proteomes" id="UP000708208">
    <property type="component" value="Unassembled WGS sequence"/>
</dbReference>
<dbReference type="PROSITE" id="PS50800">
    <property type="entry name" value="SAP"/>
    <property type="match status" value="1"/>
</dbReference>
<feature type="compositionally biased region" description="Basic and acidic residues" evidence="2">
    <location>
        <begin position="307"/>
        <end position="320"/>
    </location>
</feature>
<gene>
    <name evidence="4" type="ORF">AFUS01_LOCUS36070</name>
</gene>
<keyword evidence="5" id="KW-1185">Reference proteome</keyword>
<evidence type="ECO:0000313" key="5">
    <source>
        <dbReference type="Proteomes" id="UP000708208"/>
    </source>
</evidence>
<organism evidence="4 5">
    <name type="scientific">Allacma fusca</name>
    <dbReference type="NCBI Taxonomy" id="39272"/>
    <lineage>
        <taxon>Eukaryota</taxon>
        <taxon>Metazoa</taxon>
        <taxon>Ecdysozoa</taxon>
        <taxon>Arthropoda</taxon>
        <taxon>Hexapoda</taxon>
        <taxon>Collembola</taxon>
        <taxon>Symphypleona</taxon>
        <taxon>Sminthuridae</taxon>
        <taxon>Allacma</taxon>
    </lineage>
</organism>
<evidence type="ECO:0000313" key="4">
    <source>
        <dbReference type="EMBL" id="CAG7825996.1"/>
    </source>
</evidence>
<dbReference type="PANTHER" id="PTHR46551">
    <property type="entry name" value="SAP DOMAIN-CONTAINING RIBONUCLEOPROTEIN"/>
    <property type="match status" value="1"/>
</dbReference>
<dbReference type="InterPro" id="IPR052240">
    <property type="entry name" value="SAP_domain_ribonucleoprotein"/>
</dbReference>
<dbReference type="GO" id="GO:0016973">
    <property type="term" value="P:poly(A)+ mRNA export from nucleus"/>
    <property type="evidence" value="ECO:0007669"/>
    <property type="project" value="TreeGrafter"/>
</dbReference>
<dbReference type="InterPro" id="IPR003034">
    <property type="entry name" value="SAP_dom"/>
</dbReference>
<protein>
    <recommendedName>
        <fullName evidence="3">SAP domain-containing protein</fullName>
    </recommendedName>
</protein>
<sequence length="351" mass="37028">MVTLQPLGKSITRIAGKFSSQTKPLYLNIWKLRDNVDVKVSWDCKFCAVADLKRELKERGLSCSGAKNELILRLQEAMTAEKPTSDDSAMDDVLLDEDSMLAGEDDDSSGAEVETSDNETSLNQGVDSTTSLGQSSPQKTGLVPSTIPASTIAGVPALSPDKKRNGTTEETEGESTAKKLKINREPVQPLPLKKVAPPSPTKAPVVASGDESSSSAAPPGKVNLKTLGSLGDRSKLRQQKFAGQTSEATNAVTATVGTDKLQQRAARFGISSTKPVGAVGGGAAKAAAVLSPEEEAALAKRRERFGKELTETKETADAAKQKRAQRFGGALTGNANDVDDKKKTRAARFAS</sequence>
<dbReference type="PANTHER" id="PTHR46551:SF1">
    <property type="entry name" value="SAP DOMAIN-CONTAINING RIBONUCLEOPROTEIN"/>
    <property type="match status" value="1"/>
</dbReference>
<evidence type="ECO:0000256" key="1">
    <source>
        <dbReference type="ARBA" id="ARBA00022553"/>
    </source>
</evidence>
<evidence type="ECO:0000256" key="2">
    <source>
        <dbReference type="SAM" id="MobiDB-lite"/>
    </source>
</evidence>
<feature type="compositionally biased region" description="Acidic residues" evidence="2">
    <location>
        <begin position="101"/>
        <end position="117"/>
    </location>
</feature>
<dbReference type="EMBL" id="CAJVCH010538214">
    <property type="protein sequence ID" value="CAG7825996.1"/>
    <property type="molecule type" value="Genomic_DNA"/>
</dbReference>
<dbReference type="Pfam" id="PF02037">
    <property type="entry name" value="SAP"/>
    <property type="match status" value="1"/>
</dbReference>
<dbReference type="GO" id="GO:0005634">
    <property type="term" value="C:nucleus"/>
    <property type="evidence" value="ECO:0007669"/>
    <property type="project" value="TreeGrafter"/>
</dbReference>
<feature type="region of interest" description="Disordered" evidence="2">
    <location>
        <begin position="307"/>
        <end position="351"/>
    </location>
</feature>
<reference evidence="4" key="1">
    <citation type="submission" date="2021-06" db="EMBL/GenBank/DDBJ databases">
        <authorList>
            <person name="Hodson N. C."/>
            <person name="Mongue J. A."/>
            <person name="Jaron S. K."/>
        </authorList>
    </citation>
    <scope>NUCLEOTIDE SEQUENCE</scope>
</reference>
<name>A0A8J2L4B9_9HEXA</name>
<feature type="region of interest" description="Disordered" evidence="2">
    <location>
        <begin position="101"/>
        <end position="233"/>
    </location>
</feature>
<dbReference type="AlphaFoldDB" id="A0A8J2L4B9"/>
<feature type="compositionally biased region" description="Polar residues" evidence="2">
    <location>
        <begin position="118"/>
        <end position="139"/>
    </location>
</feature>
<proteinExistence type="predicted"/>
<evidence type="ECO:0000259" key="3">
    <source>
        <dbReference type="PROSITE" id="PS50800"/>
    </source>
</evidence>